<name>A0A1L9QKU4_9CYAN</name>
<dbReference type="EMBL" id="MLAW01000061">
    <property type="protein sequence ID" value="OJJ16931.1"/>
    <property type="molecule type" value="Genomic_DNA"/>
</dbReference>
<evidence type="ECO:0000313" key="2">
    <source>
        <dbReference type="Proteomes" id="UP000183940"/>
    </source>
</evidence>
<dbReference type="AlphaFoldDB" id="A0A1L9QKU4"/>
<proteinExistence type="predicted"/>
<keyword evidence="2" id="KW-1185">Reference proteome</keyword>
<dbReference type="SUPFAM" id="SSF46955">
    <property type="entry name" value="Putative DNA-binding domain"/>
    <property type="match status" value="1"/>
</dbReference>
<accession>A0A1L9QKU4</accession>
<comment type="caution">
    <text evidence="1">The sequence shown here is derived from an EMBL/GenBank/DDBJ whole genome shotgun (WGS) entry which is preliminary data.</text>
</comment>
<evidence type="ECO:0000313" key="1">
    <source>
        <dbReference type="EMBL" id="OJJ16931.1"/>
    </source>
</evidence>
<protein>
    <submittedName>
        <fullName evidence="1">Uncharacterized protein</fullName>
    </submittedName>
</protein>
<organism evidence="1 2">
    <name type="scientific">Roseofilum reptotaenium AO1-A</name>
    <dbReference type="NCBI Taxonomy" id="1925591"/>
    <lineage>
        <taxon>Bacteria</taxon>
        <taxon>Bacillati</taxon>
        <taxon>Cyanobacteriota</taxon>
        <taxon>Cyanophyceae</taxon>
        <taxon>Desertifilales</taxon>
        <taxon>Desertifilaceae</taxon>
        <taxon>Roseofilum</taxon>
    </lineage>
</organism>
<sequence>MKTKNYHVNNIEEVSVDKKRELINSISISESSVEKRKKIKEVAEMLGKSRRTIQRWVYEGLPEDRERKSLQGTFRAVGAYWEGRIELIYTVCKYIQVKEIIAILERESKDIDIPVPNARTVYRFVGSLANDEVDGDT</sequence>
<dbReference type="InterPro" id="IPR009061">
    <property type="entry name" value="DNA-bd_dom_put_sf"/>
</dbReference>
<dbReference type="STRING" id="1925591.BI308_23230"/>
<dbReference type="Proteomes" id="UP000183940">
    <property type="component" value="Unassembled WGS sequence"/>
</dbReference>
<reference evidence="1" key="1">
    <citation type="submission" date="2016-10" db="EMBL/GenBank/DDBJ databases">
        <title>CRISPR-Cas defence system in Roseofilum reptotaenium: evidence of a bacteriophage-cyanobacterium arms race in the coral black band disease.</title>
        <authorList>
            <person name="Buerger P."/>
            <person name="Wood-Charlson E.M."/>
            <person name="Weynberg K.D."/>
            <person name="Willis B."/>
            <person name="Van Oppen M.J."/>
        </authorList>
    </citation>
    <scope>NUCLEOTIDE SEQUENCE [LARGE SCALE GENOMIC DNA]</scope>
    <source>
        <strain evidence="1">AO1-A</strain>
    </source>
</reference>
<gene>
    <name evidence="1" type="ORF">BI308_23230</name>
</gene>